<proteinExistence type="predicted"/>
<reference evidence="1" key="1">
    <citation type="submission" date="2023-10" db="EMBL/GenBank/DDBJ databases">
        <authorList>
            <person name="Hackl T."/>
        </authorList>
    </citation>
    <scope>NUCLEOTIDE SEQUENCE</scope>
</reference>
<evidence type="ECO:0000313" key="2">
    <source>
        <dbReference type="Proteomes" id="UP001295740"/>
    </source>
</evidence>
<keyword evidence="2" id="KW-1185">Reference proteome</keyword>
<protein>
    <submittedName>
        <fullName evidence="1">Uu.00g027330.m01.CDS01</fullName>
    </submittedName>
</protein>
<dbReference type="Proteomes" id="UP001295740">
    <property type="component" value="Unassembled WGS sequence"/>
</dbReference>
<organism evidence="1 2">
    <name type="scientific">Anthostomella pinea</name>
    <dbReference type="NCBI Taxonomy" id="933095"/>
    <lineage>
        <taxon>Eukaryota</taxon>
        <taxon>Fungi</taxon>
        <taxon>Dikarya</taxon>
        <taxon>Ascomycota</taxon>
        <taxon>Pezizomycotina</taxon>
        <taxon>Sordariomycetes</taxon>
        <taxon>Xylariomycetidae</taxon>
        <taxon>Xylariales</taxon>
        <taxon>Xylariaceae</taxon>
        <taxon>Anthostomella</taxon>
    </lineage>
</organism>
<evidence type="ECO:0000313" key="1">
    <source>
        <dbReference type="EMBL" id="CAJ2499880.1"/>
    </source>
</evidence>
<name>A0AAI8V7Q6_9PEZI</name>
<dbReference type="EMBL" id="CAUWAG010000003">
    <property type="protein sequence ID" value="CAJ2499880.1"/>
    <property type="molecule type" value="Genomic_DNA"/>
</dbReference>
<accession>A0AAI8V7Q6</accession>
<comment type="caution">
    <text evidence="1">The sequence shown here is derived from an EMBL/GenBank/DDBJ whole genome shotgun (WGS) entry which is preliminary data.</text>
</comment>
<dbReference type="AlphaFoldDB" id="A0AAI8V7Q6"/>
<sequence length="56" mass="5873">MKQHEGDYSLGGAGVRIEAASTTADDQTTIIRIGVTVSRLHHFSASGGARIRATCT</sequence>
<gene>
    <name evidence="1" type="ORF">KHLLAP_LOCUS348</name>
</gene>